<organism evidence="1 2">
    <name type="scientific">Prochlorococcus marinus XMU1408</name>
    <dbReference type="NCBI Taxonomy" id="2213228"/>
    <lineage>
        <taxon>Bacteria</taxon>
        <taxon>Bacillati</taxon>
        <taxon>Cyanobacteriota</taxon>
        <taxon>Cyanophyceae</taxon>
        <taxon>Synechococcales</taxon>
        <taxon>Prochlorococcaceae</taxon>
        <taxon>Prochlorococcus</taxon>
    </lineage>
</organism>
<dbReference type="EMBL" id="QJUE01000002">
    <property type="protein sequence ID" value="PYE02699.1"/>
    <property type="molecule type" value="Genomic_DNA"/>
</dbReference>
<evidence type="ECO:0000313" key="1">
    <source>
        <dbReference type="EMBL" id="PYE02699.1"/>
    </source>
</evidence>
<dbReference type="SUPFAM" id="SSF51338">
    <property type="entry name" value="Composite domain of metallo-dependent hydrolases"/>
    <property type="match status" value="1"/>
</dbReference>
<proteinExistence type="predicted"/>
<dbReference type="SUPFAM" id="SSF51556">
    <property type="entry name" value="Metallo-dependent hydrolases"/>
    <property type="match status" value="1"/>
</dbReference>
<accession>A0A318R9K8</accession>
<dbReference type="GO" id="GO:0005737">
    <property type="term" value="C:cytoplasm"/>
    <property type="evidence" value="ECO:0007669"/>
    <property type="project" value="TreeGrafter"/>
</dbReference>
<dbReference type="GO" id="GO:0004038">
    <property type="term" value="F:allantoinase activity"/>
    <property type="evidence" value="ECO:0007669"/>
    <property type="project" value="TreeGrafter"/>
</dbReference>
<comment type="caution">
    <text evidence="1">The sequence shown here is derived from an EMBL/GenBank/DDBJ whole genome shotgun (WGS) entry which is preliminary data.</text>
</comment>
<sequence length="424" mass="47332">MKSSYLFENIQTLEGSRSTLKNQTVLIKDGVIKAFGKKALQNAELLNIKPKNAKNMLLAPCLVDPHSFLESPFKGKAENIYTLIKKATVAGYGQLGILPRSNLWRDQIESIISLKTINSEVLIHIWGAFSLGGKGISLSKHSDLLQNGAIGLADDDFTPPIELLKQGFSLGEMKKSPVLLAPRDISLQAEGMSRESVDTLRAGWPPDPIESEILPLVQLLELHKQYPDIALRLMNISTSEGVSKLKDAYLNPLTTVQWWHLVTDNSYLSPFDIGWSVTPSLGSPKDRASLIKGLEENVLTAISVHSTPTDDSETKQPANRRKKGISGYNLVLPLLWDQLIRKSGWEVEKLWEKLSFGPSKVMNQPEEKLSLDSNRWLLFDPEKEWVQSNEKNNLTTATNQPMKDHKICGKVIDCGLINQVYQND</sequence>
<dbReference type="RefSeq" id="WP_158466194.1">
    <property type="nucleotide sequence ID" value="NZ_QJUE01000002.1"/>
</dbReference>
<dbReference type="InterPro" id="IPR050138">
    <property type="entry name" value="DHOase/Allantoinase_Hydrolase"/>
</dbReference>
<dbReference type="Gene3D" id="3.20.20.140">
    <property type="entry name" value="Metal-dependent hydrolases"/>
    <property type="match status" value="1"/>
</dbReference>
<dbReference type="Gene3D" id="2.30.40.10">
    <property type="entry name" value="Urease, subunit C, domain 1"/>
    <property type="match status" value="1"/>
</dbReference>
<reference evidence="1 2" key="1">
    <citation type="journal article" date="2018" name="Appl. Environ. Microbiol.">
        <title>Genome rearrangement shapes Prochlorococcus ecological adaptation.</title>
        <authorList>
            <person name="Yan W."/>
            <person name="Wei S."/>
            <person name="Wang Q."/>
            <person name="Xiao X."/>
            <person name="Zeng Q."/>
            <person name="Jiao N."/>
            <person name="Zhang R."/>
        </authorList>
    </citation>
    <scope>NUCLEOTIDE SEQUENCE [LARGE SCALE GENOMIC DNA]</scope>
    <source>
        <strain evidence="1 2">XMU1408</strain>
    </source>
</reference>
<dbReference type="Proteomes" id="UP000247807">
    <property type="component" value="Unassembled WGS sequence"/>
</dbReference>
<gene>
    <name evidence="1" type="ORF">DNJ73_02805</name>
</gene>
<dbReference type="OrthoDB" id="9765462at2"/>
<name>A0A318R9K8_PROMR</name>
<dbReference type="PANTHER" id="PTHR43668:SF2">
    <property type="entry name" value="ALLANTOINASE"/>
    <property type="match status" value="1"/>
</dbReference>
<protein>
    <submittedName>
        <fullName evidence="1">Dihydroorotase</fullName>
    </submittedName>
</protein>
<dbReference type="InterPro" id="IPR032466">
    <property type="entry name" value="Metal_Hydrolase"/>
</dbReference>
<dbReference type="GO" id="GO:0006145">
    <property type="term" value="P:purine nucleobase catabolic process"/>
    <property type="evidence" value="ECO:0007669"/>
    <property type="project" value="TreeGrafter"/>
</dbReference>
<dbReference type="AlphaFoldDB" id="A0A318R9K8"/>
<dbReference type="InterPro" id="IPR011059">
    <property type="entry name" value="Metal-dep_hydrolase_composite"/>
</dbReference>
<evidence type="ECO:0000313" key="2">
    <source>
        <dbReference type="Proteomes" id="UP000247807"/>
    </source>
</evidence>
<dbReference type="PANTHER" id="PTHR43668">
    <property type="entry name" value="ALLANTOINASE"/>
    <property type="match status" value="1"/>
</dbReference>